<evidence type="ECO:0000259" key="2">
    <source>
        <dbReference type="SMART" id="SM00507"/>
    </source>
</evidence>
<keyword evidence="3" id="KW-0540">Nuclease</keyword>
<feature type="domain" description="HNH nuclease" evidence="2">
    <location>
        <begin position="408"/>
        <end position="459"/>
    </location>
</feature>
<protein>
    <submittedName>
        <fullName evidence="3">HNH endonuclease</fullName>
    </submittedName>
</protein>
<evidence type="ECO:0000256" key="1">
    <source>
        <dbReference type="SAM" id="MobiDB-lite"/>
    </source>
</evidence>
<accession>A0A3M9MJ62</accession>
<keyword evidence="3" id="KW-0255">Endonuclease</keyword>
<feature type="region of interest" description="Disordered" evidence="1">
    <location>
        <begin position="311"/>
        <end position="346"/>
    </location>
</feature>
<keyword evidence="4" id="KW-1185">Reference proteome</keyword>
<dbReference type="Pfam" id="PF02720">
    <property type="entry name" value="DUF222"/>
    <property type="match status" value="1"/>
</dbReference>
<keyword evidence="3" id="KW-0378">Hydrolase</keyword>
<dbReference type="EMBL" id="RJJQ01000001">
    <property type="protein sequence ID" value="RNI25225.1"/>
    <property type="molecule type" value="Genomic_DNA"/>
</dbReference>
<evidence type="ECO:0000313" key="3">
    <source>
        <dbReference type="EMBL" id="RNI25225.1"/>
    </source>
</evidence>
<dbReference type="AlphaFoldDB" id="A0A3M9MJ62"/>
<feature type="compositionally biased region" description="Acidic residues" evidence="1">
    <location>
        <begin position="316"/>
        <end position="331"/>
    </location>
</feature>
<comment type="caution">
    <text evidence="3">The sequence shown here is derived from an EMBL/GenBank/DDBJ whole genome shotgun (WGS) entry which is preliminary data.</text>
</comment>
<evidence type="ECO:0000313" key="4">
    <source>
        <dbReference type="Proteomes" id="UP000271678"/>
    </source>
</evidence>
<dbReference type="CDD" id="cd00085">
    <property type="entry name" value="HNHc"/>
    <property type="match status" value="1"/>
</dbReference>
<dbReference type="GO" id="GO:0004519">
    <property type="term" value="F:endonuclease activity"/>
    <property type="evidence" value="ECO:0007669"/>
    <property type="project" value="UniProtKB-KW"/>
</dbReference>
<proteinExistence type="predicted"/>
<name>A0A3M9MJ62_9MICO</name>
<gene>
    <name evidence="3" type="ORF">EFY87_00870</name>
</gene>
<feature type="compositionally biased region" description="Polar residues" evidence="1">
    <location>
        <begin position="1"/>
        <end position="17"/>
    </location>
</feature>
<dbReference type="InterPro" id="IPR003615">
    <property type="entry name" value="HNH_nuc"/>
</dbReference>
<reference evidence="3 4" key="1">
    <citation type="submission" date="2018-11" db="EMBL/GenBank/DDBJ databases">
        <title>Draft genome of Simplicispira Flexivirga sp. BO-16.</title>
        <authorList>
            <person name="Im W.T."/>
        </authorList>
    </citation>
    <scope>NUCLEOTIDE SEQUENCE [LARGE SCALE GENOMIC DNA]</scope>
    <source>
        <strain evidence="3 4">BO-16</strain>
    </source>
</reference>
<dbReference type="Proteomes" id="UP000271678">
    <property type="component" value="Unassembled WGS sequence"/>
</dbReference>
<organism evidence="3 4">
    <name type="scientific">Flexivirga caeni</name>
    <dbReference type="NCBI Taxonomy" id="2294115"/>
    <lineage>
        <taxon>Bacteria</taxon>
        <taxon>Bacillati</taxon>
        <taxon>Actinomycetota</taxon>
        <taxon>Actinomycetes</taxon>
        <taxon>Micrococcales</taxon>
        <taxon>Dermacoccaceae</taxon>
        <taxon>Flexivirga</taxon>
    </lineage>
</organism>
<sequence>MRSTTGSVRTRKNSSGVRSGRCWDGPAGKPWTGSVKRPRRSGAPRACSPGVGSGELEPAKLRSVHRALGQVVQDTAADGSRRVHDPAAAVENALLGDPDEHDGDATQFAAVEQANLELLAKQSATLAGRRVHRILTRIDPVAADRATTRRRRERIAVFVHPDDEPGLSHLHAILPTATAAQLMAAVDEHARQLHADTTTDKTLAECRADALTDLVLDHATITTNLVIQVPVHRETGFTSSGTSAGSGTVAESLTAPAAGGCSEWPAAFAHPITGIATTAGLREAAQPAGAGVTAVLDEEVIEREFNELLKRLYPPDPDDPELDATEFDDDTGCSPPDPLPPDRLLDAPDHTDFARLGDATIPGIGTVPACVIEAMSRSFGMTITRALIDADTGVTVETCQTRYRPGAKLAAFVRARDSHCRFPGCTRPAARCDLDHVVGWPFGPTAAWNLHCLCRHHHRTKQAHGWTVTMTPLGVCTWTSPYGRTYITTPSE</sequence>
<feature type="region of interest" description="Disordered" evidence="1">
    <location>
        <begin position="1"/>
        <end position="56"/>
    </location>
</feature>
<dbReference type="SMART" id="SM00507">
    <property type="entry name" value="HNHc"/>
    <property type="match status" value="1"/>
</dbReference>
<dbReference type="InterPro" id="IPR003870">
    <property type="entry name" value="DUF222"/>
</dbReference>